<dbReference type="AlphaFoldDB" id="A0A4P8XR66"/>
<dbReference type="Proteomes" id="UP000300879">
    <property type="component" value="Chromosome"/>
</dbReference>
<gene>
    <name evidence="2" type="ORF">E6C60_3672</name>
</gene>
<evidence type="ECO:0000259" key="1">
    <source>
        <dbReference type="Pfam" id="PF09346"/>
    </source>
</evidence>
<dbReference type="KEGG" id="palo:E6C60_3672"/>
<dbReference type="InterPro" id="IPR018958">
    <property type="entry name" value="Knr4/Smi1-like_dom"/>
</dbReference>
<name>A0A4P8XR66_9BACL</name>
<protein>
    <recommendedName>
        <fullName evidence="1">Knr4/Smi1-like domain-containing protein</fullName>
    </recommendedName>
</protein>
<dbReference type="EMBL" id="CP040396">
    <property type="protein sequence ID" value="QCT04380.1"/>
    <property type="molecule type" value="Genomic_DNA"/>
</dbReference>
<sequence>MRNVDKSGDLNKVLRYQVCKHKQSLINKVVIQNIEGFEEEVPLIFNDPVPDDLLVNAVKLISYKLPIDYVDFLKTTNGCMLFDQENSLYSIEAVLETKDVTDSTYGLPELLIVAYILQDYIMINLKEVAEGKQDYMYTIDAYSPIDCLKSLNCDFQTWLNRFILCQGNKYWEWL</sequence>
<evidence type="ECO:0000313" key="2">
    <source>
        <dbReference type="EMBL" id="QCT04380.1"/>
    </source>
</evidence>
<feature type="domain" description="Knr4/Smi1-like" evidence="1">
    <location>
        <begin position="49"/>
        <end position="160"/>
    </location>
</feature>
<dbReference type="Gene3D" id="3.40.1580.10">
    <property type="entry name" value="SMI1/KNR4-like"/>
    <property type="match status" value="1"/>
</dbReference>
<dbReference type="Pfam" id="PF09346">
    <property type="entry name" value="SMI1_KNR4"/>
    <property type="match status" value="1"/>
</dbReference>
<evidence type="ECO:0000313" key="3">
    <source>
        <dbReference type="Proteomes" id="UP000300879"/>
    </source>
</evidence>
<dbReference type="InterPro" id="IPR037883">
    <property type="entry name" value="Knr4/Smi1-like_sf"/>
</dbReference>
<reference evidence="2 3" key="1">
    <citation type="submission" date="2019-05" db="EMBL/GenBank/DDBJ databases">
        <authorList>
            <person name="Chen C."/>
        </authorList>
    </citation>
    <scope>NUCLEOTIDE SEQUENCE [LARGE SCALE GENOMIC DNA]</scope>
    <source>
        <strain evidence="2 3">HB172198</strain>
    </source>
</reference>
<keyword evidence="3" id="KW-1185">Reference proteome</keyword>
<dbReference type="OrthoDB" id="2355620at2"/>
<accession>A0A4P8XR66</accession>
<organism evidence="2 3">
    <name type="scientific">Paenibacillus algicola</name>
    <dbReference type="NCBI Taxonomy" id="2565926"/>
    <lineage>
        <taxon>Bacteria</taxon>
        <taxon>Bacillati</taxon>
        <taxon>Bacillota</taxon>
        <taxon>Bacilli</taxon>
        <taxon>Bacillales</taxon>
        <taxon>Paenibacillaceae</taxon>
        <taxon>Paenibacillus</taxon>
    </lineage>
</organism>
<dbReference type="SUPFAM" id="SSF160631">
    <property type="entry name" value="SMI1/KNR4-like"/>
    <property type="match status" value="1"/>
</dbReference>
<proteinExistence type="predicted"/>